<accession>A0A238JGG6</accession>
<evidence type="ECO:0000313" key="2">
    <source>
        <dbReference type="Proteomes" id="UP000225972"/>
    </source>
</evidence>
<keyword evidence="2" id="KW-1185">Reference proteome</keyword>
<evidence type="ECO:0000313" key="1">
    <source>
        <dbReference type="EMBL" id="SMX29515.1"/>
    </source>
</evidence>
<dbReference type="OrthoDB" id="9969893at2"/>
<name>A0A238JGG6_9RHOB</name>
<dbReference type="EMBL" id="FXXP01000002">
    <property type="protein sequence ID" value="SMX29515.1"/>
    <property type="molecule type" value="Genomic_DNA"/>
</dbReference>
<organism evidence="1 2">
    <name type="scientific">Pelagimonas phthalicica</name>
    <dbReference type="NCBI Taxonomy" id="1037362"/>
    <lineage>
        <taxon>Bacteria</taxon>
        <taxon>Pseudomonadati</taxon>
        <taxon>Pseudomonadota</taxon>
        <taxon>Alphaproteobacteria</taxon>
        <taxon>Rhodobacterales</taxon>
        <taxon>Roseobacteraceae</taxon>
        <taxon>Pelagimonas</taxon>
    </lineage>
</organism>
<proteinExistence type="predicted"/>
<sequence length="178" mass="19483">MDGQNNMKRASLFSKRVVFSSFMMLARTVAPSPTMAETITCTVFAKEPIHSRTHRRMRVFVATENPDPSKALELGQTLATDLFASNSLDFVVVYVTRIEDGLDRNDHSAMTALAEINFNPGVTPVVKGRLQGKVVAHPVRGNGELATLVAKRKAVSAAEISSHYISAREEGTQFTCVE</sequence>
<gene>
    <name evidence="1" type="ORF">TRP8649_03651</name>
</gene>
<dbReference type="AlphaFoldDB" id="A0A238JGG6"/>
<dbReference type="RefSeq" id="WP_099247581.1">
    <property type="nucleotide sequence ID" value="NZ_FXXP01000002.1"/>
</dbReference>
<reference evidence="2" key="1">
    <citation type="submission" date="2017-05" db="EMBL/GenBank/DDBJ databases">
        <authorList>
            <person name="Rodrigo-Torres L."/>
            <person name="Arahal R. D."/>
            <person name="Lucena T."/>
        </authorList>
    </citation>
    <scope>NUCLEOTIDE SEQUENCE [LARGE SCALE GENOMIC DNA]</scope>
    <source>
        <strain evidence="2">CECT 8649</strain>
    </source>
</reference>
<protein>
    <submittedName>
        <fullName evidence="1">Uncharacterized protein</fullName>
    </submittedName>
</protein>
<dbReference type="Proteomes" id="UP000225972">
    <property type="component" value="Unassembled WGS sequence"/>
</dbReference>